<evidence type="ECO:0000313" key="2">
    <source>
        <dbReference type="EMBL" id="QJA76618.1"/>
    </source>
</evidence>
<sequence>MIHGINSIIGLKVVDIRTIRIHFTKNDPVYILFSDKKTYIQLEEQDYCSFHDASTSAREIIVCQNEEEWKRIFENKKRYPKLEVKQGKVYV</sequence>
<name>A0A6H2A5S3_9ZZZZ</name>
<evidence type="ECO:0000313" key="3">
    <source>
        <dbReference type="EMBL" id="QJA95552.1"/>
    </source>
</evidence>
<reference evidence="1" key="1">
    <citation type="submission" date="2020-03" db="EMBL/GenBank/DDBJ databases">
        <title>The deep terrestrial virosphere.</title>
        <authorList>
            <person name="Holmfeldt K."/>
            <person name="Nilsson E."/>
            <person name="Simone D."/>
            <person name="Lopez-Fernandez M."/>
            <person name="Wu X."/>
            <person name="de Brujin I."/>
            <person name="Lundin D."/>
            <person name="Andersson A."/>
            <person name="Bertilsson S."/>
            <person name="Dopson M."/>
        </authorList>
    </citation>
    <scope>NUCLEOTIDE SEQUENCE</scope>
    <source>
        <strain evidence="2">MM415A01475</strain>
        <strain evidence="3">MM415B05284</strain>
        <strain evidence="1">TM448A06618</strain>
    </source>
</reference>
<accession>A0A6H2A5S3</accession>
<organism evidence="1">
    <name type="scientific">viral metagenome</name>
    <dbReference type="NCBI Taxonomy" id="1070528"/>
    <lineage>
        <taxon>unclassified sequences</taxon>
        <taxon>metagenomes</taxon>
        <taxon>organismal metagenomes</taxon>
    </lineage>
</organism>
<evidence type="ECO:0000313" key="1">
    <source>
        <dbReference type="EMBL" id="QJA55072.1"/>
    </source>
</evidence>
<gene>
    <name evidence="2" type="ORF">MM415A01475_0010</name>
    <name evidence="3" type="ORF">MM415B05284_0002</name>
    <name evidence="1" type="ORF">TM448A06618_0012</name>
</gene>
<proteinExistence type="predicted"/>
<dbReference type="AlphaFoldDB" id="A0A6H2A5S3"/>
<dbReference type="EMBL" id="MT143324">
    <property type="protein sequence ID" value="QJA95552.1"/>
    <property type="molecule type" value="Genomic_DNA"/>
</dbReference>
<protein>
    <submittedName>
        <fullName evidence="1">Uncharacterized protein</fullName>
    </submittedName>
</protein>
<dbReference type="EMBL" id="MT144564">
    <property type="protein sequence ID" value="QJA55072.1"/>
    <property type="molecule type" value="Genomic_DNA"/>
</dbReference>
<dbReference type="EMBL" id="MT142234">
    <property type="protein sequence ID" value="QJA76618.1"/>
    <property type="molecule type" value="Genomic_DNA"/>
</dbReference>